<comment type="caution">
    <text evidence="2">The sequence shown here is derived from an EMBL/GenBank/DDBJ whole genome shotgun (WGS) entry which is preliminary data.</text>
</comment>
<accession>A0A6L6HN68</accession>
<feature type="region of interest" description="Disordered" evidence="1">
    <location>
        <begin position="237"/>
        <end position="262"/>
    </location>
</feature>
<organism evidence="2 3">
    <name type="scientific">Paracoccus lichenicola</name>
    <dbReference type="NCBI Taxonomy" id="2665644"/>
    <lineage>
        <taxon>Bacteria</taxon>
        <taxon>Pseudomonadati</taxon>
        <taxon>Pseudomonadota</taxon>
        <taxon>Alphaproteobacteria</taxon>
        <taxon>Rhodobacterales</taxon>
        <taxon>Paracoccaceae</taxon>
        <taxon>Paracoccus</taxon>
    </lineage>
</organism>
<proteinExistence type="predicted"/>
<keyword evidence="3" id="KW-1185">Reference proteome</keyword>
<evidence type="ECO:0000313" key="3">
    <source>
        <dbReference type="Proteomes" id="UP000481417"/>
    </source>
</evidence>
<evidence type="ECO:0000256" key="1">
    <source>
        <dbReference type="SAM" id="MobiDB-lite"/>
    </source>
</evidence>
<name>A0A6L6HN68_9RHOB</name>
<dbReference type="Proteomes" id="UP000481417">
    <property type="component" value="Unassembled WGS sequence"/>
</dbReference>
<dbReference type="RefSeq" id="WP_154763934.1">
    <property type="nucleotide sequence ID" value="NZ_WMBT01000003.1"/>
</dbReference>
<dbReference type="EMBL" id="WMBT01000003">
    <property type="protein sequence ID" value="MTD99841.1"/>
    <property type="molecule type" value="Genomic_DNA"/>
</dbReference>
<protein>
    <submittedName>
        <fullName evidence="2">Uncharacterized protein</fullName>
    </submittedName>
</protein>
<gene>
    <name evidence="2" type="ORF">GIY56_06050</name>
</gene>
<dbReference type="AlphaFoldDB" id="A0A6L6HN68"/>
<evidence type="ECO:0000313" key="2">
    <source>
        <dbReference type="EMBL" id="MTD99841.1"/>
    </source>
</evidence>
<feature type="compositionally biased region" description="Basic and acidic residues" evidence="1">
    <location>
        <begin position="249"/>
        <end position="262"/>
    </location>
</feature>
<sequence>MSVVVLRLGDNFAALAGDGVWTEPLTGCVGGYVSKLHLAPEYETMFGVTGAGGFGHLMIMNKNPKVRDFDEFVDDLPRLARATHEDMLHLGLAVGGETISNIMAVGWSQAQQCYAGLRMTTYEKGSTNSATGEERRLAAFEPHFVPPGALIVSTGIDAQVMEQFGIFDDDQHERDGPLDHMVRIVAGARASEQSPTDQGCTSNIGGYVQLAIFQKPEMRSSVVHRWPEDVVGNRLIPPEEPRCQNGYRPECDAMDSRHRRGD</sequence>
<reference evidence="2 3" key="1">
    <citation type="submission" date="2019-11" db="EMBL/GenBank/DDBJ databases">
        <authorList>
            <person name="Lang L."/>
        </authorList>
    </citation>
    <scope>NUCLEOTIDE SEQUENCE [LARGE SCALE GENOMIC DNA]</scope>
    <source>
        <strain evidence="2 3">YIM 132242</strain>
    </source>
</reference>